<sequence length="150" mass="16807">MNAEIDRRRPVPGRADASIDTMNWWRRKPSRPTDSDPDLADIRRDLVWKFGEDIAYAIWLTGKDQTPARTPTWDTLVSSALMSVVVTRTRDLNVGARLSRGCTPGPCRPERRSGRTAAPISPAVQTILIPWMRTPPGWFGQVNTVHFGIG</sequence>
<reference evidence="1" key="1">
    <citation type="submission" date="2019-05" db="EMBL/GenBank/DDBJ databases">
        <title>Isolation, diversity and antifungal activity of Actinobacteria from wheat.</title>
        <authorList>
            <person name="Yu B."/>
        </authorList>
    </citation>
    <scope>NUCLEOTIDE SEQUENCE [LARGE SCALE GENOMIC DNA]</scope>
    <source>
        <strain evidence="1">NEAU-HEGS1-5</strain>
    </source>
</reference>
<accession>A0A5R8Z4M8</accession>
<gene>
    <name evidence="1" type="ORF">FED44_12315</name>
</gene>
<evidence type="ECO:0000313" key="2">
    <source>
        <dbReference type="Proteomes" id="UP000309033"/>
    </source>
</evidence>
<name>A0A5R8Z4M8_9ACTN</name>
<dbReference type="Proteomes" id="UP000309033">
    <property type="component" value="Unassembled WGS sequence"/>
</dbReference>
<comment type="caution">
    <text evidence="1">The sequence shown here is derived from an EMBL/GenBank/DDBJ whole genome shotgun (WGS) entry which is preliminary data.</text>
</comment>
<organism evidence="1 2">
    <name type="scientific">Microbispora triticiradicis</name>
    <dbReference type="NCBI Taxonomy" id="2200763"/>
    <lineage>
        <taxon>Bacteria</taxon>
        <taxon>Bacillati</taxon>
        <taxon>Actinomycetota</taxon>
        <taxon>Actinomycetes</taxon>
        <taxon>Streptosporangiales</taxon>
        <taxon>Streptosporangiaceae</taxon>
        <taxon>Microbispora</taxon>
    </lineage>
</organism>
<dbReference type="EMBL" id="VANP01000004">
    <property type="protein sequence ID" value="TLP60673.1"/>
    <property type="molecule type" value="Genomic_DNA"/>
</dbReference>
<proteinExistence type="predicted"/>
<dbReference type="AlphaFoldDB" id="A0A5R8Z4M8"/>
<protein>
    <submittedName>
        <fullName evidence="1">Uncharacterized protein</fullName>
    </submittedName>
</protein>
<keyword evidence="2" id="KW-1185">Reference proteome</keyword>
<dbReference type="OrthoDB" id="3404679at2"/>
<evidence type="ECO:0000313" key="1">
    <source>
        <dbReference type="EMBL" id="TLP60673.1"/>
    </source>
</evidence>